<keyword evidence="4" id="KW-0411">Iron-sulfur</keyword>
<dbReference type="Gene3D" id="2.20.25.90">
    <property type="entry name" value="ADC-like domains"/>
    <property type="match status" value="1"/>
</dbReference>
<dbReference type="InterPro" id="IPR006657">
    <property type="entry name" value="MoPterin_dinucl-bd_dom"/>
</dbReference>
<evidence type="ECO:0000313" key="8">
    <source>
        <dbReference type="EMBL" id="MBS9719442.1"/>
    </source>
</evidence>
<proteinExistence type="inferred from homology"/>
<dbReference type="InterPro" id="IPR012675">
    <property type="entry name" value="Beta-grasp_dom_sf"/>
</dbReference>
<dbReference type="SUPFAM" id="SSF52343">
    <property type="entry name" value="Ferredoxin reductase-like, C-terminal NADP-linked domain"/>
    <property type="match status" value="1"/>
</dbReference>
<sequence length="1132" mass="122830">MVDQDIRGYCTLCRSRCGTINRVVDGKLVAVANDPEHPTGKATCPKGRAAPEIVHAPDRLLYPMKRTRPKGEADPGWQRISWDEALDTIADRLSRIAAESGPEAVAFEVTTPSGTPISDSIDWIERFIRLFGSPNTIYGTEICNWHKDVAHAFTFGCGMPTADYARADLNILWGHNPSNVWLSQAGRLADGSDHSAKLLVIDPRETAHARQADLWLRVRPGTDAALALGLIRWMIRNDAFDAGFVSRWTNAPLLIDRSTGHFIKAAEVVAGAVGHLVFDQRRGAPVACDPSHPNGDAALDGAFSLTTLDGRSLVAQPAFAALREACEPYDPHHVEHETGIAPEDLERAARLIVDAGPKVAYHSWTGVGQQGNATQTERAIAVLYALTGAFDQVGGNRIYGPLPQNKLSTFDLLADSQKKKALGVRERPVGPPASGWVLAKDVYKAILHAEPYPVRALFGFGGNMLVSHPGGRTGIEALRALEFHVHCDLFHTPTNAYADILLPVSSPWEHEGLRLGFEIDENAAGHVQLRPQMVARRGEARPDYEIVAALATRMGLSQSFFGGSVEAGWNHMLEPLGLDVEALRSAPGGVRLPLNAEPRKYEAQAASGKRPFATPTGLVELYSERLLDNGYSPLPVHVPARPANGDYALRLVTAKTGVYCHSQHRNLPSLRRRAPEPTVTVHPALAARRGLTEGSLCAICTDQGEVRMRLRLSNSLDETVVSADYGWWQAAPDLGLPAYPITGEGSANINAIIGDGAVDPISGSLPLRTTLCDIRPVIGSETAPWHGWRRFEVAAATVEAEDARSIELVPADGEGLPPFRPGQHLMVRHATDDQVARAYSLSGASLSDEQRSYRITVKRQAGKDDAGFEWTGAVSDHINRILKPGDTLWLKAPAGRFLLPTQHTRPIVLFAAGIGITPFIGYLETLAAGEGSAMPEVILVYGNRNKRGHAFRKRIHELEAQLPRLRVVNLYSRPEPGDQAGADYDRAGRINAAAIETDWIERGARFYMCGPVAMMREMRSALEDRGVLPFEIHSETFASPTVPRMDPDACHSVEFKRSGVRADWTPSAGSVLDLAARNGVAMASGCRVGQCESCLVRLIEGSAVQPEGLPETEEGFFLGCQMIPASDIVVDA</sequence>
<dbReference type="SUPFAM" id="SSF63380">
    <property type="entry name" value="Riboflavin synthase domain-like"/>
    <property type="match status" value="1"/>
</dbReference>
<gene>
    <name evidence="8" type="ORF">JYU29_01940</name>
</gene>
<dbReference type="Proteomes" id="UP001297272">
    <property type="component" value="Unassembled WGS sequence"/>
</dbReference>
<evidence type="ECO:0000256" key="2">
    <source>
        <dbReference type="ARBA" id="ARBA00022723"/>
    </source>
</evidence>
<evidence type="ECO:0000259" key="7">
    <source>
        <dbReference type="PROSITE" id="PS51669"/>
    </source>
</evidence>
<dbReference type="SUPFAM" id="SSF50692">
    <property type="entry name" value="ADC-like"/>
    <property type="match status" value="1"/>
</dbReference>
<keyword evidence="2" id="KW-0479">Metal-binding</keyword>
<dbReference type="Pfam" id="PF01568">
    <property type="entry name" value="Molydop_binding"/>
    <property type="match status" value="1"/>
</dbReference>
<organism evidence="8 9">
    <name type="scientific">Tianweitania aestuarii</name>
    <dbReference type="NCBI Taxonomy" id="2814886"/>
    <lineage>
        <taxon>Bacteria</taxon>
        <taxon>Pseudomonadati</taxon>
        <taxon>Pseudomonadota</taxon>
        <taxon>Alphaproteobacteria</taxon>
        <taxon>Hyphomicrobiales</taxon>
        <taxon>Phyllobacteriaceae</taxon>
        <taxon>Tianweitania</taxon>
    </lineage>
</organism>
<dbReference type="PANTHER" id="PTHR43742:SF6">
    <property type="entry name" value="OXIDOREDUCTASE YYAE-RELATED"/>
    <property type="match status" value="1"/>
</dbReference>
<dbReference type="Pfam" id="PF00970">
    <property type="entry name" value="FAD_binding_6"/>
    <property type="match status" value="1"/>
</dbReference>
<dbReference type="PROSITE" id="PS51085">
    <property type="entry name" value="2FE2S_FER_2"/>
    <property type="match status" value="1"/>
</dbReference>
<evidence type="ECO:0000256" key="1">
    <source>
        <dbReference type="ARBA" id="ARBA00010312"/>
    </source>
</evidence>
<dbReference type="InterPro" id="IPR006963">
    <property type="entry name" value="Mopterin_OxRdtase_4Fe-4S_dom"/>
</dbReference>
<dbReference type="Gene3D" id="2.40.40.20">
    <property type="match status" value="1"/>
</dbReference>
<dbReference type="InterPro" id="IPR017938">
    <property type="entry name" value="Riboflavin_synthase-like_b-brl"/>
</dbReference>
<dbReference type="InterPro" id="IPR009010">
    <property type="entry name" value="Asp_de-COase-like_dom_sf"/>
</dbReference>
<dbReference type="InterPro" id="IPR008333">
    <property type="entry name" value="Cbr1-like_FAD-bd_dom"/>
</dbReference>
<dbReference type="Gene3D" id="2.40.30.10">
    <property type="entry name" value="Translation factors"/>
    <property type="match status" value="1"/>
</dbReference>
<dbReference type="Gene3D" id="3.40.228.10">
    <property type="entry name" value="Dimethylsulfoxide Reductase, domain 2"/>
    <property type="match status" value="2"/>
</dbReference>
<dbReference type="RefSeq" id="WP_213983085.1">
    <property type="nucleotide sequence ID" value="NZ_JAFMNX010000001.1"/>
</dbReference>
<dbReference type="Gene3D" id="3.40.50.80">
    <property type="entry name" value="Nucleotide-binding domain of ferredoxin-NADP reductase (FNR) module"/>
    <property type="match status" value="1"/>
</dbReference>
<dbReference type="SMART" id="SM00926">
    <property type="entry name" value="Molybdop_Fe4S4"/>
    <property type="match status" value="1"/>
</dbReference>
<dbReference type="Gene3D" id="3.30.2070.10">
    <property type="entry name" value="Formate dehydrogenase/DMSO reductase"/>
    <property type="match status" value="1"/>
</dbReference>
<protein>
    <submittedName>
        <fullName evidence="8">Molybdopterin-dependent oxidoreductase</fullName>
    </submittedName>
</protein>
<dbReference type="PANTHER" id="PTHR43742">
    <property type="entry name" value="TRIMETHYLAMINE-N-OXIDE REDUCTASE"/>
    <property type="match status" value="1"/>
</dbReference>
<dbReference type="InterPro" id="IPR006656">
    <property type="entry name" value="Mopterin_OxRdtase"/>
</dbReference>
<feature type="domain" description="2Fe-2S ferredoxin-type" evidence="5">
    <location>
        <begin position="1051"/>
        <end position="1132"/>
    </location>
</feature>
<dbReference type="InterPro" id="IPR001433">
    <property type="entry name" value="OxRdtase_FAD/NAD-bd"/>
</dbReference>
<keyword evidence="9" id="KW-1185">Reference proteome</keyword>
<comment type="caution">
    <text evidence="8">The sequence shown here is derived from an EMBL/GenBank/DDBJ whole genome shotgun (WGS) entry which is preliminary data.</text>
</comment>
<dbReference type="Gene3D" id="3.40.50.740">
    <property type="match status" value="2"/>
</dbReference>
<keyword evidence="3" id="KW-0408">Iron</keyword>
<dbReference type="InterPro" id="IPR037949">
    <property type="entry name" value="MopB_CT_Acetylene-hydratase"/>
</dbReference>
<dbReference type="PROSITE" id="PS51669">
    <property type="entry name" value="4FE4S_MOW_BIS_MGD"/>
    <property type="match status" value="1"/>
</dbReference>
<dbReference type="InterPro" id="IPR017927">
    <property type="entry name" value="FAD-bd_FR_type"/>
</dbReference>
<dbReference type="InterPro" id="IPR001041">
    <property type="entry name" value="2Fe-2S_ferredoxin-type"/>
</dbReference>
<evidence type="ECO:0000259" key="6">
    <source>
        <dbReference type="PROSITE" id="PS51384"/>
    </source>
</evidence>
<dbReference type="InterPro" id="IPR039261">
    <property type="entry name" value="FNR_nucleotide-bd"/>
</dbReference>
<dbReference type="CDD" id="cd02781">
    <property type="entry name" value="MopB_CT_Acetylene-hydratase"/>
    <property type="match status" value="1"/>
</dbReference>
<dbReference type="CDD" id="cd00207">
    <property type="entry name" value="fer2"/>
    <property type="match status" value="1"/>
</dbReference>
<dbReference type="Pfam" id="PF00175">
    <property type="entry name" value="NAD_binding_1"/>
    <property type="match status" value="1"/>
</dbReference>
<evidence type="ECO:0000259" key="5">
    <source>
        <dbReference type="PROSITE" id="PS51085"/>
    </source>
</evidence>
<evidence type="ECO:0000313" key="9">
    <source>
        <dbReference type="Proteomes" id="UP001297272"/>
    </source>
</evidence>
<name>A0ABS5RUQ9_9HYPH</name>
<dbReference type="Pfam" id="PF04879">
    <property type="entry name" value="Molybdop_Fe4S4"/>
    <property type="match status" value="1"/>
</dbReference>
<dbReference type="SUPFAM" id="SSF53706">
    <property type="entry name" value="Formate dehydrogenase/DMSO reductase, domains 1-3"/>
    <property type="match status" value="1"/>
</dbReference>
<accession>A0ABS5RUQ9</accession>
<dbReference type="Gene3D" id="3.10.20.30">
    <property type="match status" value="1"/>
</dbReference>
<dbReference type="SUPFAM" id="SSF54292">
    <property type="entry name" value="2Fe-2S ferredoxin-like"/>
    <property type="match status" value="1"/>
</dbReference>
<dbReference type="InterPro" id="IPR050612">
    <property type="entry name" value="Prok_Mopterin_Oxidored"/>
</dbReference>
<dbReference type="CDD" id="cd06184">
    <property type="entry name" value="flavohem_like_fad_nad_binding"/>
    <property type="match status" value="1"/>
</dbReference>
<dbReference type="InterPro" id="IPR036010">
    <property type="entry name" value="2Fe-2S_ferredoxin-like_sf"/>
</dbReference>
<comment type="similarity">
    <text evidence="1">Belongs to the prokaryotic molybdopterin-containing oxidoreductase family.</text>
</comment>
<reference evidence="8 9" key="1">
    <citation type="submission" date="2021-03" db="EMBL/GenBank/DDBJ databases">
        <title>Tianweitania aestuarii sp. nov., isolated from a tidal flat.</title>
        <authorList>
            <person name="Park S."/>
            <person name="Yoon J.-H."/>
        </authorList>
    </citation>
    <scope>NUCLEOTIDE SEQUENCE [LARGE SCALE GENOMIC DNA]</scope>
    <source>
        <strain evidence="8 9">BSSL-BM11</strain>
    </source>
</reference>
<dbReference type="Pfam" id="PF00111">
    <property type="entry name" value="Fer2"/>
    <property type="match status" value="1"/>
</dbReference>
<feature type="domain" description="4Fe-4S Mo/W bis-MGD-type" evidence="7">
    <location>
        <begin position="3"/>
        <end position="58"/>
    </location>
</feature>
<dbReference type="Pfam" id="PF00384">
    <property type="entry name" value="Molybdopterin"/>
    <property type="match status" value="1"/>
</dbReference>
<evidence type="ECO:0000256" key="4">
    <source>
        <dbReference type="ARBA" id="ARBA00023014"/>
    </source>
</evidence>
<dbReference type="PROSITE" id="PS51384">
    <property type="entry name" value="FAD_FR"/>
    <property type="match status" value="1"/>
</dbReference>
<evidence type="ECO:0000256" key="3">
    <source>
        <dbReference type="ARBA" id="ARBA00023004"/>
    </source>
</evidence>
<dbReference type="EMBL" id="JAFMNX010000001">
    <property type="protein sequence ID" value="MBS9719442.1"/>
    <property type="molecule type" value="Genomic_DNA"/>
</dbReference>
<feature type="domain" description="FAD-binding FR-type" evidence="6">
    <location>
        <begin position="786"/>
        <end position="900"/>
    </location>
</feature>